<dbReference type="InterPro" id="IPR054612">
    <property type="entry name" value="Phage_capsid-like_C"/>
</dbReference>
<evidence type="ECO:0000313" key="4">
    <source>
        <dbReference type="EMBL" id="MBB6105201.1"/>
    </source>
</evidence>
<evidence type="ECO:0000259" key="3">
    <source>
        <dbReference type="Pfam" id="PF05065"/>
    </source>
</evidence>
<feature type="domain" description="Phage capsid-like C-terminal" evidence="3">
    <location>
        <begin position="140"/>
        <end position="414"/>
    </location>
</feature>
<sequence length="427" mass="45442">MAATNIKALRERRDATAKNLNALLENNGGDKWGTEQQKIYDDGMAEIERITAEIQRHEALIQQVAANALNGDTTEYASGHVRNGGQSDESRALRAYLSGGIAALAPEDIQRMRGRMTPDVANAMRFSPHAAMSTTTGSEGGYTVATEYYSQLTQAMKAFGGILGVATEFTSGTGADMNFPAADATAEIGEIVGQNAAVGAGDTTFQNLSMAVYKYSSKKIAVPFELLQDSMFDIEGYINGLLALRIGRISALHFTKGTGNGQPMGLVTAAQVGKAGAAGSATTVGYDDLVDLEHSVDPAYRSGARVGFMMHDDSLKVVRKIKDAQGRPIFVPGYEQGNPGGAPDRLLNRPITISQEMDPMAANAKSIAFGDLSKYLIRRVMDLTLFRMADSNFITLGQIGFIAFNRQGGNLIDIGGAVKTYQNGAAA</sequence>
<comment type="caution">
    <text evidence="4">The sequence shown here is derived from an EMBL/GenBank/DDBJ whole genome shotgun (WGS) entry which is preliminary data.</text>
</comment>
<gene>
    <name evidence="4" type="ORF">F4827_005067</name>
</gene>
<evidence type="ECO:0000256" key="2">
    <source>
        <dbReference type="SAM" id="Coils"/>
    </source>
</evidence>
<reference evidence="4 5" key="1">
    <citation type="submission" date="2020-08" db="EMBL/GenBank/DDBJ databases">
        <title>Above-ground endophytic microbial communities from plants in different locations in the United States.</title>
        <authorList>
            <person name="Frank C."/>
        </authorList>
    </citation>
    <scope>NUCLEOTIDE SEQUENCE [LARGE SCALE GENOMIC DNA]</scope>
    <source>
        <strain evidence="4 5">WP4_2_2</strain>
    </source>
</reference>
<dbReference type="EMBL" id="JACHBW010000016">
    <property type="protein sequence ID" value="MBB6105201.1"/>
    <property type="molecule type" value="Genomic_DNA"/>
</dbReference>
<dbReference type="AlphaFoldDB" id="A0A7W9U2P6"/>
<feature type="coiled-coil region" evidence="2">
    <location>
        <begin position="6"/>
        <end position="67"/>
    </location>
</feature>
<dbReference type="Proteomes" id="UP000571554">
    <property type="component" value="Unassembled WGS sequence"/>
</dbReference>
<dbReference type="SUPFAM" id="SSF56563">
    <property type="entry name" value="Major capsid protein gp5"/>
    <property type="match status" value="1"/>
</dbReference>
<accession>A0A7W9U2P6</accession>
<comment type="subcellular location">
    <subcellularLocation>
        <location evidence="1">Virion</location>
    </subcellularLocation>
</comment>
<name>A0A7W9U2P6_9BURK</name>
<dbReference type="RefSeq" id="WP_183727759.1">
    <property type="nucleotide sequence ID" value="NZ_JACHBW010000016.1"/>
</dbReference>
<keyword evidence="2" id="KW-0175">Coiled coil</keyword>
<evidence type="ECO:0000256" key="1">
    <source>
        <dbReference type="ARBA" id="ARBA00004328"/>
    </source>
</evidence>
<proteinExistence type="predicted"/>
<keyword evidence="5" id="KW-1185">Reference proteome</keyword>
<evidence type="ECO:0000313" key="5">
    <source>
        <dbReference type="Proteomes" id="UP000571554"/>
    </source>
</evidence>
<dbReference type="NCBIfam" id="TIGR01554">
    <property type="entry name" value="major_cap_HK97"/>
    <property type="match status" value="1"/>
</dbReference>
<protein>
    <submittedName>
        <fullName evidence="4">HK97 family phage major capsid protein</fullName>
    </submittedName>
</protein>
<dbReference type="Pfam" id="PF05065">
    <property type="entry name" value="Phage_capsid"/>
    <property type="match status" value="1"/>
</dbReference>
<dbReference type="InterPro" id="IPR024455">
    <property type="entry name" value="Phage_capsid"/>
</dbReference>
<organism evidence="4 5">
    <name type="scientific">Paraburkholderia bannensis</name>
    <dbReference type="NCBI Taxonomy" id="765414"/>
    <lineage>
        <taxon>Bacteria</taxon>
        <taxon>Pseudomonadati</taxon>
        <taxon>Pseudomonadota</taxon>
        <taxon>Betaproteobacteria</taxon>
        <taxon>Burkholderiales</taxon>
        <taxon>Burkholderiaceae</taxon>
        <taxon>Paraburkholderia</taxon>
    </lineage>
</organism>